<comment type="caution">
    <text evidence="1">The sequence shown here is derived from an EMBL/GenBank/DDBJ whole genome shotgun (WGS) entry which is preliminary data.</text>
</comment>
<dbReference type="AlphaFoldDB" id="A0A8J4DF11"/>
<dbReference type="EMBL" id="BOOR01000085">
    <property type="protein sequence ID" value="GII59443.1"/>
    <property type="molecule type" value="Genomic_DNA"/>
</dbReference>
<keyword evidence="2" id="KW-1185">Reference proteome</keyword>
<name>A0A8J4DF11_9ACTN</name>
<dbReference type="Proteomes" id="UP000605992">
    <property type="component" value="Unassembled WGS sequence"/>
</dbReference>
<protein>
    <submittedName>
        <fullName evidence="1">Uncharacterized protein</fullName>
    </submittedName>
</protein>
<accession>A0A8J4DF11</accession>
<sequence>MTTAMHGPGTHEDRALETLHENPAMAQVLAILALASAVNRLAAAQEQLADR</sequence>
<gene>
    <name evidence="1" type="ORF">Pth03_78320</name>
</gene>
<dbReference type="RefSeq" id="WP_203949498.1">
    <property type="nucleotide sequence ID" value="NZ_BOOR01000085.1"/>
</dbReference>
<organism evidence="1 2">
    <name type="scientific">Planotetraspora thailandica</name>
    <dbReference type="NCBI Taxonomy" id="487172"/>
    <lineage>
        <taxon>Bacteria</taxon>
        <taxon>Bacillati</taxon>
        <taxon>Actinomycetota</taxon>
        <taxon>Actinomycetes</taxon>
        <taxon>Streptosporangiales</taxon>
        <taxon>Streptosporangiaceae</taxon>
        <taxon>Planotetraspora</taxon>
    </lineage>
</organism>
<reference evidence="1" key="1">
    <citation type="submission" date="2021-01" db="EMBL/GenBank/DDBJ databases">
        <title>Whole genome shotgun sequence of Planotetraspora thailandica NBRC 104271.</title>
        <authorList>
            <person name="Komaki H."/>
            <person name="Tamura T."/>
        </authorList>
    </citation>
    <scope>NUCLEOTIDE SEQUENCE</scope>
    <source>
        <strain evidence="1">NBRC 104271</strain>
    </source>
</reference>
<proteinExistence type="predicted"/>
<evidence type="ECO:0000313" key="1">
    <source>
        <dbReference type="EMBL" id="GII59443.1"/>
    </source>
</evidence>
<evidence type="ECO:0000313" key="2">
    <source>
        <dbReference type="Proteomes" id="UP000605992"/>
    </source>
</evidence>